<dbReference type="CDD" id="cd00475">
    <property type="entry name" value="Cis_IPPS"/>
    <property type="match status" value="1"/>
</dbReference>
<accession>A0A0F9R274</accession>
<dbReference type="InterPro" id="IPR036424">
    <property type="entry name" value="UPP_synth-like_sf"/>
</dbReference>
<comment type="cofactor">
    <cofactor evidence="1">
        <name>Mg(2+)</name>
        <dbReference type="ChEBI" id="CHEBI:18420"/>
    </cofactor>
</comment>
<dbReference type="InterPro" id="IPR018520">
    <property type="entry name" value="UPP_synth-like_CS"/>
</dbReference>
<dbReference type="HAMAP" id="MF_01139">
    <property type="entry name" value="ISPT"/>
    <property type="match status" value="1"/>
</dbReference>
<protein>
    <recommendedName>
        <fullName evidence="4">Isoprenyl transferase</fullName>
    </recommendedName>
</protein>
<dbReference type="NCBIfam" id="TIGR00055">
    <property type="entry name" value="uppS"/>
    <property type="match status" value="1"/>
</dbReference>
<comment type="caution">
    <text evidence="3">The sequence shown here is derived from an EMBL/GenBank/DDBJ whole genome shotgun (WGS) entry which is preliminary data.</text>
</comment>
<organism evidence="3">
    <name type="scientific">marine sediment metagenome</name>
    <dbReference type="NCBI Taxonomy" id="412755"/>
    <lineage>
        <taxon>unclassified sequences</taxon>
        <taxon>metagenomes</taxon>
        <taxon>ecological metagenomes</taxon>
    </lineage>
</organism>
<dbReference type="GO" id="GO:0045547">
    <property type="term" value="F:ditrans,polycis-polyprenyl diphosphate synthase [(2E,6E)-farnesyl diphosphate specific] activity"/>
    <property type="evidence" value="ECO:0007669"/>
    <property type="project" value="TreeGrafter"/>
</dbReference>
<dbReference type="FunFam" id="3.40.1180.10:FF:000001">
    <property type="entry name" value="(2E,6E)-farnesyl-diphosphate-specific ditrans,polycis-undecaprenyl-diphosphate synthase"/>
    <property type="match status" value="1"/>
</dbReference>
<dbReference type="InterPro" id="IPR001441">
    <property type="entry name" value="UPP_synth-like"/>
</dbReference>
<proteinExistence type="inferred from homology"/>
<dbReference type="Gene3D" id="3.40.1180.10">
    <property type="entry name" value="Decaprenyl diphosphate synthase-like"/>
    <property type="match status" value="1"/>
</dbReference>
<dbReference type="PANTHER" id="PTHR10291">
    <property type="entry name" value="DEHYDRODOLICHYL DIPHOSPHATE SYNTHASE FAMILY MEMBER"/>
    <property type="match status" value="1"/>
</dbReference>
<dbReference type="NCBIfam" id="NF011405">
    <property type="entry name" value="PRK14830.1"/>
    <property type="match status" value="1"/>
</dbReference>
<evidence type="ECO:0008006" key="4">
    <source>
        <dbReference type="Google" id="ProtNLM"/>
    </source>
</evidence>
<gene>
    <name evidence="3" type="ORF">LCGC14_0649010</name>
</gene>
<sequence length="242" mass="27364">MKGQTANKIENIDIDSKKIPKHIAIIMDGNGRWAKKLKLPRIAGHKQGAENVSNIVEIAGKIGVKYLTLYTFSVENWRRPESEVNALMDLFEKVLSKKIELLVKNGVRLNIIGDLDAVRKTTREKFLSAIEKTKNNDGLVLTIALNYGGRDDIVRAVNKIIKDGVDKVDEHTMSKNLDTAGLPDPELLIRTSGEARISNFLLWQIAYSEVFFSKTLWPDFKEKDLLEAIGDFQKRERRFGGL</sequence>
<dbReference type="Pfam" id="PF01255">
    <property type="entry name" value="Prenyltransf"/>
    <property type="match status" value="1"/>
</dbReference>
<dbReference type="PROSITE" id="PS01066">
    <property type="entry name" value="UPP_SYNTHASE"/>
    <property type="match status" value="1"/>
</dbReference>
<reference evidence="3" key="1">
    <citation type="journal article" date="2015" name="Nature">
        <title>Complex archaea that bridge the gap between prokaryotes and eukaryotes.</title>
        <authorList>
            <person name="Spang A."/>
            <person name="Saw J.H."/>
            <person name="Jorgensen S.L."/>
            <person name="Zaremba-Niedzwiedzka K."/>
            <person name="Martijn J."/>
            <person name="Lind A.E."/>
            <person name="van Eijk R."/>
            <person name="Schleper C."/>
            <person name="Guy L."/>
            <person name="Ettema T.J."/>
        </authorList>
    </citation>
    <scope>NUCLEOTIDE SEQUENCE</scope>
</reference>
<evidence type="ECO:0000313" key="3">
    <source>
        <dbReference type="EMBL" id="KKN48824.1"/>
    </source>
</evidence>
<dbReference type="PANTHER" id="PTHR10291:SF0">
    <property type="entry name" value="DEHYDRODOLICHYL DIPHOSPHATE SYNTHASE 2"/>
    <property type="match status" value="1"/>
</dbReference>
<evidence type="ECO:0000256" key="1">
    <source>
        <dbReference type="ARBA" id="ARBA00001946"/>
    </source>
</evidence>
<keyword evidence="2" id="KW-0808">Transferase</keyword>
<dbReference type="SUPFAM" id="SSF64005">
    <property type="entry name" value="Undecaprenyl diphosphate synthase"/>
    <property type="match status" value="1"/>
</dbReference>
<evidence type="ECO:0000256" key="2">
    <source>
        <dbReference type="ARBA" id="ARBA00022679"/>
    </source>
</evidence>
<dbReference type="EMBL" id="LAZR01001201">
    <property type="protein sequence ID" value="KKN48824.1"/>
    <property type="molecule type" value="Genomic_DNA"/>
</dbReference>
<dbReference type="GO" id="GO:0016094">
    <property type="term" value="P:polyprenol biosynthetic process"/>
    <property type="evidence" value="ECO:0007669"/>
    <property type="project" value="TreeGrafter"/>
</dbReference>
<dbReference type="AlphaFoldDB" id="A0A0F9R274"/>
<name>A0A0F9R274_9ZZZZ</name>